<dbReference type="Pfam" id="PF13359">
    <property type="entry name" value="DDE_Tnp_4"/>
    <property type="match status" value="1"/>
</dbReference>
<sequence length="99" mass="11357">MPFFKDCIGAIDGTHITVIVPKEDQMRYRGRKGIPTTNVLAVCDFDLLFTYVLTGWEGSTHDSRIFLDVIGDLKLKFPKPLEGKYYMSGIKRIRKEKDT</sequence>
<dbReference type="Gramene" id="KMS96118">
    <property type="protein sequence ID" value="KMS96118"/>
    <property type="gene ID" value="BVRB_001900"/>
</dbReference>
<keyword evidence="10" id="KW-1185">Reference proteome</keyword>
<dbReference type="AlphaFoldDB" id="A0A0J8B840"/>
<name>A0A0J8B840_BETVV</name>
<organism evidence="9 10">
    <name type="scientific">Beta vulgaris subsp. vulgaris</name>
    <name type="common">Beet</name>
    <dbReference type="NCBI Taxonomy" id="3555"/>
    <lineage>
        <taxon>Eukaryota</taxon>
        <taxon>Viridiplantae</taxon>
        <taxon>Streptophyta</taxon>
        <taxon>Embryophyta</taxon>
        <taxon>Tracheophyta</taxon>
        <taxon>Spermatophyta</taxon>
        <taxon>Magnoliopsida</taxon>
        <taxon>eudicotyledons</taxon>
        <taxon>Gunneridae</taxon>
        <taxon>Pentapetalae</taxon>
        <taxon>Caryophyllales</taxon>
        <taxon>Chenopodiaceae</taxon>
        <taxon>Betoideae</taxon>
        <taxon>Beta</taxon>
    </lineage>
</organism>
<keyword evidence="4" id="KW-0540">Nuclease</keyword>
<dbReference type="PANTHER" id="PTHR22930:SF221">
    <property type="entry name" value="NUCLEASE HARBI1"/>
    <property type="match status" value="1"/>
</dbReference>
<feature type="domain" description="DDE Tnp4" evidence="8">
    <location>
        <begin position="11"/>
        <end position="67"/>
    </location>
</feature>
<evidence type="ECO:0000256" key="7">
    <source>
        <dbReference type="ARBA" id="ARBA00023242"/>
    </source>
</evidence>
<protein>
    <recommendedName>
        <fullName evidence="8">DDE Tnp4 domain-containing protein</fullName>
    </recommendedName>
</protein>
<evidence type="ECO:0000313" key="9">
    <source>
        <dbReference type="EMBL" id="KMS96118.1"/>
    </source>
</evidence>
<dbReference type="InterPro" id="IPR045249">
    <property type="entry name" value="HARBI1-like"/>
</dbReference>
<evidence type="ECO:0000256" key="5">
    <source>
        <dbReference type="ARBA" id="ARBA00022723"/>
    </source>
</evidence>
<dbReference type="GO" id="GO:0046872">
    <property type="term" value="F:metal ion binding"/>
    <property type="evidence" value="ECO:0007669"/>
    <property type="project" value="UniProtKB-KW"/>
</dbReference>
<comment type="subcellular location">
    <subcellularLocation>
        <location evidence="2">Nucleus</location>
    </subcellularLocation>
</comment>
<accession>A0A0J8B840</accession>
<evidence type="ECO:0000256" key="3">
    <source>
        <dbReference type="ARBA" id="ARBA00006958"/>
    </source>
</evidence>
<evidence type="ECO:0000313" key="10">
    <source>
        <dbReference type="Proteomes" id="UP000035740"/>
    </source>
</evidence>
<keyword evidence="5" id="KW-0479">Metal-binding</keyword>
<reference evidence="9 10" key="1">
    <citation type="journal article" date="2014" name="Nature">
        <title>The genome of the recently domesticated crop plant sugar beet (Beta vulgaris).</title>
        <authorList>
            <person name="Dohm J.C."/>
            <person name="Minoche A.E."/>
            <person name="Holtgrawe D."/>
            <person name="Capella-Gutierrez S."/>
            <person name="Zakrzewski F."/>
            <person name="Tafer H."/>
            <person name="Rupp O."/>
            <person name="Sorensen T.R."/>
            <person name="Stracke R."/>
            <person name="Reinhardt R."/>
            <person name="Goesmann A."/>
            <person name="Kraft T."/>
            <person name="Schulz B."/>
            <person name="Stadler P.F."/>
            <person name="Schmidt T."/>
            <person name="Gabaldon T."/>
            <person name="Lehrach H."/>
            <person name="Weisshaar B."/>
            <person name="Himmelbauer H."/>
        </authorList>
    </citation>
    <scope>NUCLEOTIDE SEQUENCE [LARGE SCALE GENOMIC DNA]</scope>
    <source>
        <tissue evidence="9">Taproot</tissue>
    </source>
</reference>
<dbReference type="GO" id="GO:0004518">
    <property type="term" value="F:nuclease activity"/>
    <property type="evidence" value="ECO:0007669"/>
    <property type="project" value="UniProtKB-KW"/>
</dbReference>
<dbReference type="OrthoDB" id="1305474at2759"/>
<dbReference type="EMBL" id="KQ090407">
    <property type="protein sequence ID" value="KMS96118.1"/>
    <property type="molecule type" value="Genomic_DNA"/>
</dbReference>
<proteinExistence type="inferred from homology"/>
<evidence type="ECO:0000256" key="2">
    <source>
        <dbReference type="ARBA" id="ARBA00004123"/>
    </source>
</evidence>
<dbReference type="PANTHER" id="PTHR22930">
    <property type="match status" value="1"/>
</dbReference>
<dbReference type="OMA" id="LMANDCV"/>
<dbReference type="GO" id="GO:0016787">
    <property type="term" value="F:hydrolase activity"/>
    <property type="evidence" value="ECO:0007669"/>
    <property type="project" value="UniProtKB-KW"/>
</dbReference>
<comment type="similarity">
    <text evidence="3">Belongs to the HARBI1 family.</text>
</comment>
<comment type="cofactor">
    <cofactor evidence="1">
        <name>a divalent metal cation</name>
        <dbReference type="ChEBI" id="CHEBI:60240"/>
    </cofactor>
</comment>
<keyword evidence="7" id="KW-0539">Nucleus</keyword>
<evidence type="ECO:0000256" key="4">
    <source>
        <dbReference type="ARBA" id="ARBA00022722"/>
    </source>
</evidence>
<dbReference type="Proteomes" id="UP000035740">
    <property type="component" value="Unassembled WGS sequence"/>
</dbReference>
<evidence type="ECO:0000259" key="8">
    <source>
        <dbReference type="Pfam" id="PF13359"/>
    </source>
</evidence>
<evidence type="ECO:0000256" key="1">
    <source>
        <dbReference type="ARBA" id="ARBA00001968"/>
    </source>
</evidence>
<dbReference type="GO" id="GO:0005634">
    <property type="term" value="C:nucleus"/>
    <property type="evidence" value="ECO:0007669"/>
    <property type="project" value="UniProtKB-SubCell"/>
</dbReference>
<evidence type="ECO:0000256" key="6">
    <source>
        <dbReference type="ARBA" id="ARBA00022801"/>
    </source>
</evidence>
<gene>
    <name evidence="9" type="ORF">BVRB_001900</name>
</gene>
<dbReference type="InterPro" id="IPR027806">
    <property type="entry name" value="HARBI1_dom"/>
</dbReference>
<keyword evidence="6" id="KW-0378">Hydrolase</keyword>